<proteinExistence type="predicted"/>
<gene>
    <name evidence="4" type="ORF">DM826_12360</name>
</gene>
<evidence type="ECO:0000313" key="5">
    <source>
        <dbReference type="Proteomes" id="UP000276588"/>
    </source>
</evidence>
<dbReference type="RefSeq" id="WP_120103732.1">
    <property type="nucleotide sequence ID" value="NZ_QKNY01000018.1"/>
</dbReference>
<name>A0A3A6PZW9_9EURY</name>
<reference evidence="4 5" key="1">
    <citation type="submission" date="2018-06" db="EMBL/GenBank/DDBJ databases">
        <title>Halonotius sp. F13-13 a new haloarchaeeon isolated from a solar saltern from Isla Cristina, Huelva, Spain.</title>
        <authorList>
            <person name="Duran-Viseras A."/>
            <person name="Sanchez-Porro C."/>
            <person name="Ventosa A."/>
        </authorList>
    </citation>
    <scope>NUCLEOTIDE SEQUENCE [LARGE SCALE GENOMIC DNA]</scope>
    <source>
        <strain evidence="4 5">F13-13</strain>
    </source>
</reference>
<feature type="transmembrane region" description="Helical" evidence="2">
    <location>
        <begin position="115"/>
        <end position="135"/>
    </location>
</feature>
<feature type="transmembrane region" description="Helical" evidence="2">
    <location>
        <begin position="42"/>
        <end position="64"/>
    </location>
</feature>
<feature type="transmembrane region" description="Helical" evidence="2">
    <location>
        <begin position="141"/>
        <end position="162"/>
    </location>
</feature>
<evidence type="ECO:0000313" key="4">
    <source>
        <dbReference type="EMBL" id="RJX42423.1"/>
    </source>
</evidence>
<evidence type="ECO:0000256" key="1">
    <source>
        <dbReference type="SAM" id="MobiDB-lite"/>
    </source>
</evidence>
<keyword evidence="2" id="KW-0472">Membrane</keyword>
<organism evidence="4 5">
    <name type="scientific">Halonotius aquaticus</name>
    <dbReference type="NCBI Taxonomy" id="2216978"/>
    <lineage>
        <taxon>Archaea</taxon>
        <taxon>Methanobacteriati</taxon>
        <taxon>Methanobacteriota</taxon>
        <taxon>Stenosarchaea group</taxon>
        <taxon>Halobacteria</taxon>
        <taxon>Halobacteriales</taxon>
        <taxon>Haloferacaceae</taxon>
        <taxon>Halonotius</taxon>
    </lineage>
</organism>
<keyword evidence="2" id="KW-1133">Transmembrane helix</keyword>
<dbReference type="OrthoDB" id="102247at2157"/>
<feature type="domain" description="DUF1648" evidence="3">
    <location>
        <begin position="47"/>
        <end position="93"/>
    </location>
</feature>
<keyword evidence="2" id="KW-0812">Transmembrane</keyword>
<dbReference type="InterPro" id="IPR012867">
    <property type="entry name" value="DUF1648"/>
</dbReference>
<accession>A0A3A6PZW9</accession>
<keyword evidence="5" id="KW-1185">Reference proteome</keyword>
<feature type="region of interest" description="Disordered" evidence="1">
    <location>
        <begin position="1"/>
        <end position="23"/>
    </location>
</feature>
<dbReference type="Pfam" id="PF07853">
    <property type="entry name" value="DUF1648"/>
    <property type="match status" value="1"/>
</dbReference>
<evidence type="ECO:0000256" key="2">
    <source>
        <dbReference type="SAM" id="Phobius"/>
    </source>
</evidence>
<feature type="transmembrane region" description="Helical" evidence="2">
    <location>
        <begin position="84"/>
        <end position="103"/>
    </location>
</feature>
<dbReference type="EMBL" id="QKNY01000018">
    <property type="protein sequence ID" value="RJX42423.1"/>
    <property type="molecule type" value="Genomic_DNA"/>
</dbReference>
<comment type="caution">
    <text evidence="4">The sequence shown here is derived from an EMBL/GenBank/DDBJ whole genome shotgun (WGS) entry which is preliminary data.</text>
</comment>
<dbReference type="Proteomes" id="UP000276588">
    <property type="component" value="Unassembled WGS sequence"/>
</dbReference>
<dbReference type="AlphaFoldDB" id="A0A3A6PZW9"/>
<sequence>MGSAAGTGRLRRPDRRRAVESSTNKMDLAYPSNMNPARRFDLLAVGLMAIPAVAALVVWNSLSAEMAIHWNAAGTPDNTVSKPLATLGLPLFGIATVVAVRLLPDSLTSTPGGETPAILFVGVVFAWVETLVLVWNLGYRFNVALATVPVLVLAAGLVWYSLDNKATR</sequence>
<evidence type="ECO:0000259" key="3">
    <source>
        <dbReference type="Pfam" id="PF07853"/>
    </source>
</evidence>
<protein>
    <recommendedName>
        <fullName evidence="3">DUF1648 domain-containing protein</fullName>
    </recommendedName>
</protein>